<dbReference type="Proteomes" id="UP000000393">
    <property type="component" value="Chromosome"/>
</dbReference>
<evidence type="ECO:0000313" key="2">
    <source>
        <dbReference type="Proteomes" id="UP000000393"/>
    </source>
</evidence>
<dbReference type="STRING" id="105559.Nwat_0162"/>
<dbReference type="EMBL" id="CP002086">
    <property type="protein sequence ID" value="ADJ27136.1"/>
    <property type="molecule type" value="Genomic_DNA"/>
</dbReference>
<dbReference type="eggNOG" id="COG0457">
    <property type="taxonomic scope" value="Bacteria"/>
</dbReference>
<keyword evidence="2" id="KW-1185">Reference proteome</keyword>
<name>D8K8S6_NITWC</name>
<protein>
    <recommendedName>
        <fullName evidence="3">DUF2971 domain-containing protein</fullName>
    </recommendedName>
</protein>
<accession>D8K8S6</accession>
<proteinExistence type="predicted"/>
<sequence length="267" mass="30436">MSLTTTLIPTSYPYAALQGKLRLNMSNYVFFKFRDVNKYLIDSLVKGYLYFAHPDRLNDPFDCRVDIKRSAQNAIEKLSGSKKANLAKLAGLDRYLDQIQKDTGKAGICSFSLELDNSLLWSHYASEHRGLCLTYDLPESFLDDKSNEITGVAPVEYGDSPLTDWFVAHAPENGNSSFKEFTLEVVKKVLTIKNKCWDYEKEVRIIRQEQSKLTIPKKYLKQVCFGVNTPKSDISLIRELVDNSGYKVGYCKMGRSESDFGLRTMEI</sequence>
<reference evidence="1 2" key="1">
    <citation type="submission" date="2010-06" db="EMBL/GenBank/DDBJ databases">
        <title>Complete sequence of chromosome of Nitrosococcus watsoni C-113.</title>
        <authorList>
            <consortium name="US DOE Joint Genome Institute"/>
            <person name="Lucas S."/>
            <person name="Copeland A."/>
            <person name="Lapidus A."/>
            <person name="Cheng J.-F."/>
            <person name="Bruce D."/>
            <person name="Goodwin L."/>
            <person name="Pitluck S."/>
            <person name="Malfatti S.A."/>
            <person name="Chain P.S.G."/>
            <person name="Land M."/>
            <person name="Hauser L."/>
            <person name="Kyrpides N."/>
            <person name="Ivanova N."/>
            <person name="Cambell M.A."/>
            <person name="Heidelberg J.F."/>
            <person name="Klotz M.G."/>
            <person name="Woyke T."/>
        </authorList>
    </citation>
    <scope>NUCLEOTIDE SEQUENCE [LARGE SCALE GENOMIC DNA]</scope>
    <source>
        <strain evidence="1 2">C-113</strain>
    </source>
</reference>
<gene>
    <name evidence="1" type="ordered locus">Nwat_0162</name>
</gene>
<dbReference type="AlphaFoldDB" id="D8K8S6"/>
<evidence type="ECO:0008006" key="3">
    <source>
        <dbReference type="Google" id="ProtNLM"/>
    </source>
</evidence>
<dbReference type="KEGG" id="nwa:Nwat_0162"/>
<dbReference type="HOGENOM" id="CLU_050666_1_0_6"/>
<dbReference type="InterPro" id="IPR021352">
    <property type="entry name" value="DUF2971"/>
</dbReference>
<dbReference type="Pfam" id="PF11185">
    <property type="entry name" value="DUF2971"/>
    <property type="match status" value="1"/>
</dbReference>
<evidence type="ECO:0000313" key="1">
    <source>
        <dbReference type="EMBL" id="ADJ27136.1"/>
    </source>
</evidence>
<organism evidence="1 2">
    <name type="scientific">Nitrosococcus watsoni (strain C-113)</name>
    <dbReference type="NCBI Taxonomy" id="105559"/>
    <lineage>
        <taxon>Bacteria</taxon>
        <taxon>Pseudomonadati</taxon>
        <taxon>Pseudomonadota</taxon>
        <taxon>Gammaproteobacteria</taxon>
        <taxon>Chromatiales</taxon>
        <taxon>Chromatiaceae</taxon>
        <taxon>Nitrosococcus</taxon>
    </lineage>
</organism>